<feature type="compositionally biased region" description="Polar residues" evidence="1">
    <location>
        <begin position="131"/>
        <end position="145"/>
    </location>
</feature>
<keyword evidence="3" id="KW-1185">Reference proteome</keyword>
<feature type="compositionally biased region" description="Polar residues" evidence="1">
    <location>
        <begin position="43"/>
        <end position="57"/>
    </location>
</feature>
<reference evidence="2" key="2">
    <citation type="submission" date="2023-05" db="EMBL/GenBank/DDBJ databases">
        <authorList>
            <consortium name="Lawrence Berkeley National Laboratory"/>
            <person name="Steindorff A."/>
            <person name="Hensen N."/>
            <person name="Bonometti L."/>
            <person name="Westerberg I."/>
            <person name="Brannstrom I.O."/>
            <person name="Guillou S."/>
            <person name="Cros-Aarteil S."/>
            <person name="Calhoun S."/>
            <person name="Haridas S."/>
            <person name="Kuo A."/>
            <person name="Mondo S."/>
            <person name="Pangilinan J."/>
            <person name="Riley R."/>
            <person name="Labutti K."/>
            <person name="Andreopoulos B."/>
            <person name="Lipzen A."/>
            <person name="Chen C."/>
            <person name="Yanf M."/>
            <person name="Daum C."/>
            <person name="Ng V."/>
            <person name="Clum A."/>
            <person name="Ohm R."/>
            <person name="Martin F."/>
            <person name="Silar P."/>
            <person name="Natvig D."/>
            <person name="Lalanne C."/>
            <person name="Gautier V."/>
            <person name="Ament-Velasquez S.L."/>
            <person name="Kruys A."/>
            <person name="Hutchinson M.I."/>
            <person name="Powell A.J."/>
            <person name="Barry K."/>
            <person name="Miller A.N."/>
            <person name="Grigoriev I.V."/>
            <person name="Debuchy R."/>
            <person name="Gladieux P."/>
            <person name="Thoren M.H."/>
            <person name="Johannesson H."/>
        </authorList>
    </citation>
    <scope>NUCLEOTIDE SEQUENCE</scope>
    <source>
        <strain evidence="2">CBS 892.96</strain>
    </source>
</reference>
<evidence type="ECO:0000313" key="3">
    <source>
        <dbReference type="Proteomes" id="UP001302321"/>
    </source>
</evidence>
<feature type="region of interest" description="Disordered" evidence="1">
    <location>
        <begin position="131"/>
        <end position="158"/>
    </location>
</feature>
<evidence type="ECO:0000313" key="2">
    <source>
        <dbReference type="EMBL" id="KAK4170990.1"/>
    </source>
</evidence>
<dbReference type="EMBL" id="MU866677">
    <property type="protein sequence ID" value="KAK4170990.1"/>
    <property type="molecule type" value="Genomic_DNA"/>
</dbReference>
<dbReference type="Proteomes" id="UP001302321">
    <property type="component" value="Unassembled WGS sequence"/>
</dbReference>
<gene>
    <name evidence="2" type="ORF">QBC36DRAFT_316209</name>
</gene>
<feature type="region of interest" description="Disordered" evidence="1">
    <location>
        <begin position="43"/>
        <end position="66"/>
    </location>
</feature>
<evidence type="ECO:0000256" key="1">
    <source>
        <dbReference type="SAM" id="MobiDB-lite"/>
    </source>
</evidence>
<sequence>MALSRGQTARPTPDAAACVIRKISDKLCKANKLKQFNISHAQLSQTARTRQDSSTARKSNRVSKPYTTSKSAALYSLLAHHTCEKPGPSVYTDEHSNGGGVSPITVDITTQLFSSASVQLDDVIRTIPTTPSSLPRATEKQTYSSIPAGEPPSWNNTLQTFQPQPTESVLINPDHFQTMIFNWEAFQYLAPSSLPELSTDPNLDQTLADWNLDWMATVNTNGAMLETTYTTE</sequence>
<protein>
    <submittedName>
        <fullName evidence="2">Uncharacterized protein</fullName>
    </submittedName>
</protein>
<reference evidence="2" key="1">
    <citation type="journal article" date="2023" name="Mol. Phylogenet. Evol.">
        <title>Genome-scale phylogeny and comparative genomics of the fungal order Sordariales.</title>
        <authorList>
            <person name="Hensen N."/>
            <person name="Bonometti L."/>
            <person name="Westerberg I."/>
            <person name="Brannstrom I.O."/>
            <person name="Guillou S."/>
            <person name="Cros-Aarteil S."/>
            <person name="Calhoun S."/>
            <person name="Haridas S."/>
            <person name="Kuo A."/>
            <person name="Mondo S."/>
            <person name="Pangilinan J."/>
            <person name="Riley R."/>
            <person name="LaButti K."/>
            <person name="Andreopoulos B."/>
            <person name="Lipzen A."/>
            <person name="Chen C."/>
            <person name="Yan M."/>
            <person name="Daum C."/>
            <person name="Ng V."/>
            <person name="Clum A."/>
            <person name="Steindorff A."/>
            <person name="Ohm R.A."/>
            <person name="Martin F."/>
            <person name="Silar P."/>
            <person name="Natvig D.O."/>
            <person name="Lalanne C."/>
            <person name="Gautier V."/>
            <person name="Ament-Velasquez S.L."/>
            <person name="Kruys A."/>
            <person name="Hutchinson M.I."/>
            <person name="Powell A.J."/>
            <person name="Barry K."/>
            <person name="Miller A.N."/>
            <person name="Grigoriev I.V."/>
            <person name="Debuchy R."/>
            <person name="Gladieux P."/>
            <person name="Hiltunen Thoren M."/>
            <person name="Johannesson H."/>
        </authorList>
    </citation>
    <scope>NUCLEOTIDE SEQUENCE</scope>
    <source>
        <strain evidence="2">CBS 892.96</strain>
    </source>
</reference>
<comment type="caution">
    <text evidence="2">The sequence shown here is derived from an EMBL/GenBank/DDBJ whole genome shotgun (WGS) entry which is preliminary data.</text>
</comment>
<dbReference type="AlphaFoldDB" id="A0AAN6VX57"/>
<organism evidence="2 3">
    <name type="scientific">Triangularia setosa</name>
    <dbReference type="NCBI Taxonomy" id="2587417"/>
    <lineage>
        <taxon>Eukaryota</taxon>
        <taxon>Fungi</taxon>
        <taxon>Dikarya</taxon>
        <taxon>Ascomycota</taxon>
        <taxon>Pezizomycotina</taxon>
        <taxon>Sordariomycetes</taxon>
        <taxon>Sordariomycetidae</taxon>
        <taxon>Sordariales</taxon>
        <taxon>Podosporaceae</taxon>
        <taxon>Triangularia</taxon>
    </lineage>
</organism>
<proteinExistence type="predicted"/>
<accession>A0AAN6VX57</accession>
<name>A0AAN6VX57_9PEZI</name>